<reference evidence="5" key="3">
    <citation type="submission" date="2020-05" db="UniProtKB">
        <authorList>
            <consortium name="EnsemblMetazoa"/>
        </authorList>
    </citation>
    <scope>IDENTIFICATION</scope>
    <source>
        <strain evidence="5">Jacobina</strain>
    </source>
</reference>
<organism evidence="5 6">
    <name type="scientific">Lutzomyia longipalpis</name>
    <name type="common">Sand fly</name>
    <dbReference type="NCBI Taxonomy" id="7200"/>
    <lineage>
        <taxon>Eukaryota</taxon>
        <taxon>Metazoa</taxon>
        <taxon>Ecdysozoa</taxon>
        <taxon>Arthropoda</taxon>
        <taxon>Hexapoda</taxon>
        <taxon>Insecta</taxon>
        <taxon>Pterygota</taxon>
        <taxon>Neoptera</taxon>
        <taxon>Endopterygota</taxon>
        <taxon>Diptera</taxon>
        <taxon>Nematocera</taxon>
        <taxon>Psychodoidea</taxon>
        <taxon>Psychodidae</taxon>
        <taxon>Lutzomyia</taxon>
        <taxon>Lutzomyia</taxon>
    </lineage>
</organism>
<feature type="domain" description="DUF243" evidence="3">
    <location>
        <begin position="217"/>
        <end position="317"/>
    </location>
</feature>
<dbReference type="EMBL" id="AJWK01032970">
    <property type="status" value="NOT_ANNOTATED_CDS"/>
    <property type="molecule type" value="Genomic_DNA"/>
</dbReference>
<dbReference type="VEuPathDB" id="VectorBase:LLOJ009522"/>
<evidence type="ECO:0000256" key="2">
    <source>
        <dbReference type="SAM" id="SignalP"/>
    </source>
</evidence>
<evidence type="ECO:0000313" key="6">
    <source>
        <dbReference type="Proteomes" id="UP000092461"/>
    </source>
</evidence>
<dbReference type="Pfam" id="PF03103">
    <property type="entry name" value="DUF243"/>
    <property type="match status" value="1"/>
</dbReference>
<reference evidence="4" key="2">
    <citation type="journal article" date="2020" name="BMC">
        <title>Leishmania infection induces a limited differential gene expression in the sand fly midgut.</title>
        <authorList>
            <person name="Coutinho-Abreu I.V."/>
            <person name="Serafim T.D."/>
            <person name="Meneses C."/>
            <person name="Kamhawi S."/>
            <person name="Oliveira F."/>
            <person name="Valenzuela J.G."/>
        </authorList>
    </citation>
    <scope>NUCLEOTIDE SEQUENCE</scope>
    <source>
        <strain evidence="4">Jacobina</strain>
        <tissue evidence="4">Midgut</tissue>
    </source>
</reference>
<dbReference type="VEuPathDB" id="VectorBase:LLONM1_000976"/>
<evidence type="ECO:0000313" key="4">
    <source>
        <dbReference type="EMBL" id="MBC1176228.1"/>
    </source>
</evidence>
<dbReference type="EMBL" id="GITU01007525">
    <property type="protein sequence ID" value="MBC1176228.1"/>
    <property type="molecule type" value="Transcribed_RNA"/>
</dbReference>
<dbReference type="GO" id="GO:0008010">
    <property type="term" value="F:structural constituent of chitin-based larval cuticle"/>
    <property type="evidence" value="ECO:0007669"/>
    <property type="project" value="TreeGrafter"/>
</dbReference>
<name>A0A1B0CWY7_LUTLO</name>
<feature type="region of interest" description="Disordered" evidence="1">
    <location>
        <begin position="320"/>
        <end position="374"/>
    </location>
</feature>
<feature type="chain" id="PRO_5044555549" evidence="2">
    <location>
        <begin position="21"/>
        <end position="374"/>
    </location>
</feature>
<protein>
    <submittedName>
        <fullName evidence="4">Putative pupal cuticle protein 36a</fullName>
    </submittedName>
</protein>
<dbReference type="Proteomes" id="UP000092461">
    <property type="component" value="Unassembled WGS sequence"/>
</dbReference>
<keyword evidence="6" id="KW-1185">Reference proteome</keyword>
<dbReference type="EMBL" id="AJWK01032969">
    <property type="status" value="NOT_ANNOTATED_CDS"/>
    <property type="molecule type" value="Genomic_DNA"/>
</dbReference>
<sequence length="374" mass="36111">MSLINSLALVVCLCLAYAAARPEAGYAYNRPSFGGSAAGGSGFSSGAAIGGGGGFHGTAGGIGGGFATSGASGFGGGHSVGGTTLVQKHIYVHVPPPEPRGTLPLALVVCLCLAYAAARPEAGYAYNRPSFGGSAAGGSGFSSGAAIGGGGGFHGTAGGIGGGFATSGGALGGGHGFGSGVASGFGGGGAGFGGGGAGFGGGSASGFGGGHSVGGTTLVQKHIYVHVPPPEPEEHFRQHAIGGGGLAQKHYKIIFIKAPSPPTYSPAQIAQAAQNSEKTIVYVLVKRPDAPEDIVVPSAAPVTPSKPEVYFIRYKTQREQVGGHTGPAPIPQGPAPLPIPSQPSLPAPSLPQPSIAPAPASQYGPPGGPTGGPY</sequence>
<feature type="compositionally biased region" description="Pro residues" evidence="1">
    <location>
        <begin position="328"/>
        <end position="356"/>
    </location>
</feature>
<evidence type="ECO:0000259" key="3">
    <source>
        <dbReference type="SMART" id="SM00690"/>
    </source>
</evidence>
<keyword evidence="2" id="KW-0732">Signal</keyword>
<dbReference type="EnsemblMetazoa" id="LLOJ009522-RA">
    <property type="protein sequence ID" value="LLOJ009522-PA"/>
    <property type="gene ID" value="LLOJ009522"/>
</dbReference>
<dbReference type="PANTHER" id="PTHR31927">
    <property type="entry name" value="FI07246P-RELATED-RELATED"/>
    <property type="match status" value="1"/>
</dbReference>
<dbReference type="GO" id="GO:0062129">
    <property type="term" value="C:chitin-based extracellular matrix"/>
    <property type="evidence" value="ECO:0007669"/>
    <property type="project" value="TreeGrafter"/>
</dbReference>
<feature type="signal peptide" evidence="2">
    <location>
        <begin position="1"/>
        <end position="20"/>
    </location>
</feature>
<dbReference type="PANTHER" id="PTHR31927:SF16">
    <property type="entry name" value="LP07342P"/>
    <property type="match status" value="1"/>
</dbReference>
<dbReference type="SMART" id="SM00690">
    <property type="entry name" value="DM5"/>
    <property type="match status" value="1"/>
</dbReference>
<reference evidence="6" key="1">
    <citation type="submission" date="2012-05" db="EMBL/GenBank/DDBJ databases">
        <title>Whole Genome Assembly of Lutzomyia longipalpis.</title>
        <authorList>
            <person name="Richards S."/>
            <person name="Qu C."/>
            <person name="Dillon R."/>
            <person name="Worley K."/>
            <person name="Scherer S."/>
            <person name="Batterton M."/>
            <person name="Taylor A."/>
            <person name="Hawes A."/>
            <person name="Hernandez B."/>
            <person name="Kovar C."/>
            <person name="Mandapat C."/>
            <person name="Pham C."/>
            <person name="Qu C."/>
            <person name="Jing C."/>
            <person name="Bess C."/>
            <person name="Bandaranaike D."/>
            <person name="Ngo D."/>
            <person name="Ongeri F."/>
            <person name="Arias F."/>
            <person name="Lara F."/>
            <person name="Weissenberger G."/>
            <person name="Kamau G."/>
            <person name="Han H."/>
            <person name="Shen H."/>
            <person name="Dinh H."/>
            <person name="Khalil I."/>
            <person name="Jones J."/>
            <person name="Shafer J."/>
            <person name="Jayaseelan J."/>
            <person name="Quiroz J."/>
            <person name="Blankenburg K."/>
            <person name="Nguyen L."/>
            <person name="Jackson L."/>
            <person name="Francisco L."/>
            <person name="Tang L.-Y."/>
            <person name="Pu L.-L."/>
            <person name="Perales L."/>
            <person name="Lorensuhewa L."/>
            <person name="Munidasa M."/>
            <person name="Coyle M."/>
            <person name="Taylor M."/>
            <person name="Puazo M."/>
            <person name="Firestine M."/>
            <person name="Scheel M."/>
            <person name="Javaid M."/>
            <person name="Wang M."/>
            <person name="Li M."/>
            <person name="Tabassum N."/>
            <person name="Saada N."/>
            <person name="Osuji N."/>
            <person name="Aqrawi P."/>
            <person name="Fu Q."/>
            <person name="Thornton R."/>
            <person name="Raj R."/>
            <person name="Goodspeed R."/>
            <person name="Mata R."/>
            <person name="Najjar R."/>
            <person name="Gubbala S."/>
            <person name="Lee S."/>
            <person name="Denson S."/>
            <person name="Patil S."/>
            <person name="Macmil S."/>
            <person name="Qi S."/>
            <person name="Matskevitch T."/>
            <person name="Palculict T."/>
            <person name="Mathew T."/>
            <person name="Vee V."/>
            <person name="Velamala V."/>
            <person name="Korchina V."/>
            <person name="Cai W."/>
            <person name="Liu W."/>
            <person name="Dai W."/>
            <person name="Zou X."/>
            <person name="Zhu Y."/>
            <person name="Zhang Y."/>
            <person name="Wu Y.-Q."/>
            <person name="Xin Y."/>
            <person name="Nazarath L."/>
            <person name="Kovar C."/>
            <person name="Han Y."/>
            <person name="Muzny D."/>
            <person name="Gibbs R."/>
        </authorList>
    </citation>
    <scope>NUCLEOTIDE SEQUENCE [LARGE SCALE GENOMIC DNA]</scope>
    <source>
        <strain evidence="6">Jacobina</strain>
    </source>
</reference>
<dbReference type="AlphaFoldDB" id="A0A1B0CWY7"/>
<proteinExistence type="predicted"/>
<dbReference type="InterPro" id="IPR004145">
    <property type="entry name" value="DUF243"/>
</dbReference>
<evidence type="ECO:0000256" key="1">
    <source>
        <dbReference type="SAM" id="MobiDB-lite"/>
    </source>
</evidence>
<accession>A0A1B0CWY7</accession>
<evidence type="ECO:0000313" key="5">
    <source>
        <dbReference type="EnsemblMetazoa" id="LLOJ009522-PA"/>
    </source>
</evidence>
<dbReference type="GO" id="GO:0040003">
    <property type="term" value="P:chitin-based cuticle development"/>
    <property type="evidence" value="ECO:0007669"/>
    <property type="project" value="TreeGrafter"/>
</dbReference>